<evidence type="ECO:0000313" key="7">
    <source>
        <dbReference type="Proteomes" id="UP000193484"/>
    </source>
</evidence>
<keyword evidence="4" id="KW-0274">FAD</keyword>
<dbReference type="InterPro" id="IPR029058">
    <property type="entry name" value="AB_hydrolase_fold"/>
</dbReference>
<gene>
    <name evidence="6" type="ORF">AWC04_17045</name>
</gene>
<organism evidence="6 7">
    <name type="scientific">Mycolicibacterium fallax</name>
    <name type="common">Mycobacterium fallax</name>
    <dbReference type="NCBI Taxonomy" id="1793"/>
    <lineage>
        <taxon>Bacteria</taxon>
        <taxon>Bacillati</taxon>
        <taxon>Actinomycetota</taxon>
        <taxon>Actinomycetes</taxon>
        <taxon>Mycobacteriales</taxon>
        <taxon>Mycobacteriaceae</taxon>
        <taxon>Mycolicibacterium</taxon>
    </lineage>
</organism>
<dbReference type="STRING" id="1793.AWC04_17045"/>
<keyword evidence="5" id="KW-0560">Oxidoreductase</keyword>
<comment type="cofactor">
    <cofactor evidence="1">
        <name>FAD</name>
        <dbReference type="ChEBI" id="CHEBI:57692"/>
    </cofactor>
</comment>
<evidence type="ECO:0000313" key="6">
    <source>
        <dbReference type="EMBL" id="ORU99336.1"/>
    </source>
</evidence>
<dbReference type="EMBL" id="LQOJ01000053">
    <property type="protein sequence ID" value="ORU99336.1"/>
    <property type="molecule type" value="Genomic_DNA"/>
</dbReference>
<evidence type="ECO:0000256" key="3">
    <source>
        <dbReference type="ARBA" id="ARBA00022630"/>
    </source>
</evidence>
<protein>
    <submittedName>
        <fullName evidence="6">Esterase</fullName>
    </submittedName>
</protein>
<dbReference type="RefSeq" id="WP_085099334.1">
    <property type="nucleotide sequence ID" value="NZ_AP022603.1"/>
</dbReference>
<sequence length="347" mass="38528">MTVAAPVTDTVDFVAGDGMPLNLKRVRGPKPARKGPVLLIPGAGVRAALFRPPEPVTVVDALLDDGWDVWLENWRASIDVPRNEWNLDQAAFYDHPRAVRKIRELTGADTVKAVVHCQGSSSFMLAVTAGLLPEVDNIVANSMSLHPVVPPWSRFKLSWLVPVVAPLLRYLDTRWEEPGHPSPNLVARALVAVVHASHHECENSSCRMISFTYGSGRPGLWSHENLSEATHDWLRNEFADVPMSFFRQMARSVRAGRLVPTGQFAVLPPDLLDHPPRTDARIALLTGDENRCFLPLSQHATLAYLRRHRPAGQQSVQVLPGYGHLDMFLGRYAARDVFGYILEQLNA</sequence>
<dbReference type="OrthoDB" id="9787779at2"/>
<comment type="caution">
    <text evidence="6">The sequence shown here is derived from an EMBL/GenBank/DDBJ whole genome shotgun (WGS) entry which is preliminary data.</text>
</comment>
<evidence type="ECO:0000256" key="2">
    <source>
        <dbReference type="ARBA" id="ARBA00010790"/>
    </source>
</evidence>
<dbReference type="Proteomes" id="UP000193484">
    <property type="component" value="Unassembled WGS sequence"/>
</dbReference>
<reference evidence="6 7" key="1">
    <citation type="submission" date="2016-01" db="EMBL/GenBank/DDBJ databases">
        <title>The new phylogeny of the genus Mycobacterium.</title>
        <authorList>
            <person name="Tarcisio F."/>
            <person name="Conor M."/>
            <person name="Antonella G."/>
            <person name="Elisabetta G."/>
            <person name="Giulia F.S."/>
            <person name="Sara T."/>
            <person name="Anna F."/>
            <person name="Clotilde B."/>
            <person name="Roberto B."/>
            <person name="Veronica D.S."/>
            <person name="Fabio R."/>
            <person name="Monica P."/>
            <person name="Olivier J."/>
            <person name="Enrico T."/>
            <person name="Nicola S."/>
        </authorList>
    </citation>
    <scope>NUCLEOTIDE SEQUENCE [LARGE SCALE GENOMIC DNA]</scope>
    <source>
        <strain evidence="6 7">DSM 44179</strain>
    </source>
</reference>
<evidence type="ECO:0000256" key="5">
    <source>
        <dbReference type="ARBA" id="ARBA00023002"/>
    </source>
</evidence>
<dbReference type="SUPFAM" id="SSF53474">
    <property type="entry name" value="alpha/beta-Hydrolases"/>
    <property type="match status" value="1"/>
</dbReference>
<keyword evidence="7" id="KW-1185">Reference proteome</keyword>
<accession>A0A1X1R4R2</accession>
<keyword evidence="3" id="KW-0285">Flavoprotein</keyword>
<dbReference type="GO" id="GO:0016491">
    <property type="term" value="F:oxidoreductase activity"/>
    <property type="evidence" value="ECO:0007669"/>
    <property type="project" value="UniProtKB-KW"/>
</dbReference>
<name>A0A1X1R4R2_MYCFA</name>
<comment type="similarity">
    <text evidence="2">Belongs to the GMC oxidoreductase family.</text>
</comment>
<proteinExistence type="inferred from homology"/>
<evidence type="ECO:0000256" key="1">
    <source>
        <dbReference type="ARBA" id="ARBA00001974"/>
    </source>
</evidence>
<dbReference type="PANTHER" id="PTHR47470:SF1">
    <property type="entry name" value="FAD-DEPENDENT OXIDOREDUCTASE 2 FAD BINDING DOMAIN-CONTAINING PROTEIN"/>
    <property type="match status" value="1"/>
</dbReference>
<dbReference type="InterPro" id="IPR052542">
    <property type="entry name" value="Cholesterol_Oxidase"/>
</dbReference>
<dbReference type="PANTHER" id="PTHR47470">
    <property type="entry name" value="CHOLESTEROL OXIDASE"/>
    <property type="match status" value="1"/>
</dbReference>
<dbReference type="Gene3D" id="3.40.50.1820">
    <property type="entry name" value="alpha/beta hydrolase"/>
    <property type="match status" value="1"/>
</dbReference>
<evidence type="ECO:0000256" key="4">
    <source>
        <dbReference type="ARBA" id="ARBA00022827"/>
    </source>
</evidence>
<dbReference type="AlphaFoldDB" id="A0A1X1R4R2"/>